<proteinExistence type="predicted"/>
<dbReference type="KEGG" id="cbut:ATN24_00830"/>
<dbReference type="EMBL" id="LRDH01000095">
    <property type="protein sequence ID" value="PPV16000.1"/>
    <property type="molecule type" value="Genomic_DNA"/>
</dbReference>
<dbReference type="SUPFAM" id="SSF47413">
    <property type="entry name" value="lambda repressor-like DNA-binding domains"/>
    <property type="match status" value="1"/>
</dbReference>
<name>A0A2S7FCV1_CLOBU</name>
<evidence type="ECO:0000313" key="4">
    <source>
        <dbReference type="EMBL" id="PPV16000.1"/>
    </source>
</evidence>
<feature type="domain" description="HTH cro/C1-type" evidence="2">
    <location>
        <begin position="13"/>
        <end position="67"/>
    </location>
</feature>
<organism evidence="4 5">
    <name type="scientific">Clostridium butyricum</name>
    <dbReference type="NCBI Taxonomy" id="1492"/>
    <lineage>
        <taxon>Bacteria</taxon>
        <taxon>Bacillati</taxon>
        <taxon>Bacillota</taxon>
        <taxon>Clostridia</taxon>
        <taxon>Eubacteriales</taxon>
        <taxon>Clostridiaceae</taxon>
        <taxon>Clostridium</taxon>
    </lineage>
</organism>
<evidence type="ECO:0000256" key="1">
    <source>
        <dbReference type="ARBA" id="ARBA00023125"/>
    </source>
</evidence>
<dbReference type="GO" id="GO:0003677">
    <property type="term" value="F:DNA binding"/>
    <property type="evidence" value="ECO:0007669"/>
    <property type="project" value="UniProtKB-KW"/>
</dbReference>
<dbReference type="OrthoDB" id="2087471at2"/>
<dbReference type="PANTHER" id="PTHR46558:SF14">
    <property type="entry name" value="HTH-TYPE TRANSCRIPTIONAL REGULATOR ANSR"/>
    <property type="match status" value="1"/>
</dbReference>
<dbReference type="RefSeq" id="WP_003409395.1">
    <property type="nucleotide sequence ID" value="NZ_BKBB01000031.1"/>
</dbReference>
<dbReference type="PANTHER" id="PTHR46558">
    <property type="entry name" value="TRACRIPTIONAL REGULATORY PROTEIN-RELATED-RELATED"/>
    <property type="match status" value="1"/>
</dbReference>
<evidence type="ECO:0000313" key="3">
    <source>
        <dbReference type="EMBL" id="NAS18579.1"/>
    </source>
</evidence>
<dbReference type="InterPro" id="IPR010982">
    <property type="entry name" value="Lambda_DNA-bd_dom_sf"/>
</dbReference>
<sequence length="171" mass="19449">MGINEIIKVGNNIKKIRKEKNISQKDMAKKLNMPSSTYSNYENNNREPNALTLKKIADVLSVDVHDLLNVQSSNNNVGEKYLSDDSTTINVIENLIKLCEFTINFNKLPIDDAELQSSLKLAIENNTIPLTYISNGYGDLDLTNEEFREFTDKILRFVKFEVNELISNKSS</sequence>
<dbReference type="EMBL" id="WOFV02000037">
    <property type="protein sequence ID" value="NAS18579.1"/>
    <property type="molecule type" value="Genomic_DNA"/>
</dbReference>
<evidence type="ECO:0000313" key="5">
    <source>
        <dbReference type="Proteomes" id="UP000238081"/>
    </source>
</evidence>
<protein>
    <submittedName>
        <fullName evidence="4">DNA-binding protein</fullName>
    </submittedName>
    <submittedName>
        <fullName evidence="3">Helix-turn-helix domain-containing protein</fullName>
    </submittedName>
</protein>
<dbReference type="SMART" id="SM00530">
    <property type="entry name" value="HTH_XRE"/>
    <property type="match status" value="1"/>
</dbReference>
<reference evidence="3 6" key="2">
    <citation type="submission" date="2020-01" db="EMBL/GenBank/DDBJ databases">
        <title>Genome sequence of a 1,3-propanediol producer, Clostridium butyricum S3.</title>
        <authorList>
            <person name="Zhou J."/>
        </authorList>
    </citation>
    <scope>NUCLEOTIDE SEQUENCE [LARGE SCALE GENOMIC DNA]</scope>
    <source>
        <strain evidence="3 6">S3</strain>
    </source>
</reference>
<dbReference type="Proteomes" id="UP000238081">
    <property type="component" value="Unassembled WGS sequence"/>
</dbReference>
<keyword evidence="1 4" id="KW-0238">DNA-binding</keyword>
<dbReference type="PROSITE" id="PS50943">
    <property type="entry name" value="HTH_CROC1"/>
    <property type="match status" value="1"/>
</dbReference>
<dbReference type="Gene3D" id="1.10.260.40">
    <property type="entry name" value="lambda repressor-like DNA-binding domains"/>
    <property type="match status" value="1"/>
</dbReference>
<comment type="caution">
    <text evidence="4">The sequence shown here is derived from an EMBL/GenBank/DDBJ whole genome shotgun (WGS) entry which is preliminary data.</text>
</comment>
<accession>A0A2S7FCV1</accession>
<dbReference type="Pfam" id="PF01381">
    <property type="entry name" value="HTH_3"/>
    <property type="match status" value="1"/>
</dbReference>
<reference evidence="4 5" key="1">
    <citation type="submission" date="2016-01" db="EMBL/GenBank/DDBJ databases">
        <title>Characterization of the Clostridium difficile lineages that are prevalent in Hong Kong and China.</title>
        <authorList>
            <person name="Kwok J.S.-L."/>
            <person name="Lam W.-Y."/>
            <person name="Ip M."/>
            <person name="Chan T.-F."/>
            <person name="Hawkey P.M."/>
            <person name="Tsui S.K.-W."/>
        </authorList>
    </citation>
    <scope>NUCLEOTIDE SEQUENCE [LARGE SCALE GENOMIC DNA]</scope>
    <source>
        <strain evidence="4 5">300064</strain>
    </source>
</reference>
<dbReference type="InterPro" id="IPR001387">
    <property type="entry name" value="Cro/C1-type_HTH"/>
</dbReference>
<evidence type="ECO:0000313" key="6">
    <source>
        <dbReference type="Proteomes" id="UP000474042"/>
    </source>
</evidence>
<dbReference type="Proteomes" id="UP000474042">
    <property type="component" value="Unassembled WGS sequence"/>
</dbReference>
<dbReference type="AlphaFoldDB" id="A0A2S7FCV1"/>
<evidence type="ECO:0000259" key="2">
    <source>
        <dbReference type="PROSITE" id="PS50943"/>
    </source>
</evidence>
<dbReference type="CDD" id="cd00093">
    <property type="entry name" value="HTH_XRE"/>
    <property type="match status" value="1"/>
</dbReference>
<gene>
    <name evidence="4" type="ORF">AWN73_10635</name>
    <name evidence="3" type="ORF">GND98_012035</name>
</gene>